<dbReference type="Pfam" id="PF04773">
    <property type="entry name" value="FecR"/>
    <property type="match status" value="1"/>
</dbReference>
<evidence type="ECO:0000313" key="5">
    <source>
        <dbReference type="EMBL" id="MFB9752979.1"/>
    </source>
</evidence>
<dbReference type="PANTHER" id="PTHR38731:SF1">
    <property type="entry name" value="FECR PROTEIN DOMAIN-CONTAINING PROTEIN"/>
    <property type="match status" value="1"/>
</dbReference>
<sequence>MKKRSLLPAVLCLTLLFGLLSNLLAGEASAKESRAAIVASVEGTVMIMKSGGSAEYRAFEDMSLNQGDHIRTEDGSSIVLKVVDQDDEVTIGPNTELYISSLFESGEGGKKSKLKVWAGSLWFKVKKLVNADDEFAVETPTAVMSVRGSNGYIETKYGQLFALMASGILETNATNGSGSGSANVYPGQQINVLPGQPQGNSSDNITPMDIGTFVSGASPEIIKALLETIQQIREENEQFIRDVADGKKEIDPQTGLKLDSPDVQQQFGDNLTNLLANVAKEAIQSNKLSQAEVQSLIEKANATITGERIDLNNVKPFDTSIGLDPSVKQAKQEQMKKLLEQREQQRKQEIQSQQDKAKQLSELLDRLSAERKKQEEANKAAKEQEQKKASETYLNSLSASERERYLQDQQRLQQPNSPGTSGGGSSPTSGGNSGGAPGGGGGSDDDGNSGGGVTPPDTTPPELTVVYPSTDLYTVNTITQEITVYAEQGAAVKLFQGEAATPLATKNGLGATTLVTFVVSLTEGLNTFKLTATDAAGNVTAKSVKFVLNTSAPSLVIKQPANETNYVRSKEQKIEAEIAQGITVSLYKGDSAEPLASKQGTGTENIVFALYDYLSEGTNAFKVTARDALGNTASQSVTFILDTVPPSLQINSPVNDTTYVSSSQQTIELQAEEGATVKLYAGTMNGTPLQTAVGKGATPITLTVNQLAEGMNTFIVSATDAAGNTSAKTLWLVLVTSGPLLTIVHPFDADEPNKTFYVNSPQQSIRAQTSAGVQVRLYKGSDFSPIDTLTGTANGPVEFTSLGLVEGLNPFRVTATDVIGNVSERTVVYVLDTAAPELRVMEPIGSPYPVSTPAQTIKVQAEEGAVVRLYKDSLSALLQKQTSPSATATLEFPVNDLAEGTNTYLVTATDKAGNVTTVTVIYKLASVSPSQKKAALSLIQDGQPVNTTETLQLQGNEMFKLGLVLTDFANEADRFYAAEAHLELGNGIRWYEGYEDNVGVQPGTFIFDRSVSESVLGSQLIQSEAGIGSELTYVITQYATSDPVSDPGNIAPFPGSKTLVLIPLMAQKNFEVFVTEGTIRLKSITLVNKAGNRIEVFPNLEPIRYEIRSGGV</sequence>
<feature type="chain" id="PRO_5047498882" evidence="3">
    <location>
        <begin position="31"/>
        <end position="1112"/>
    </location>
</feature>
<dbReference type="Gene3D" id="2.60.40.10">
    <property type="entry name" value="Immunoglobulins"/>
    <property type="match status" value="5"/>
</dbReference>
<evidence type="ECO:0000256" key="3">
    <source>
        <dbReference type="SAM" id="SignalP"/>
    </source>
</evidence>
<dbReference type="InterPro" id="IPR006860">
    <property type="entry name" value="FecR"/>
</dbReference>
<dbReference type="PANTHER" id="PTHR38731">
    <property type="entry name" value="LIPL45-RELATED LIPOPROTEIN-RELATED"/>
    <property type="match status" value="1"/>
</dbReference>
<comment type="caution">
    <text evidence="5">The sequence shown here is derived from an EMBL/GenBank/DDBJ whole genome shotgun (WGS) entry which is preliminary data.</text>
</comment>
<evidence type="ECO:0000259" key="4">
    <source>
        <dbReference type="Pfam" id="PF04773"/>
    </source>
</evidence>
<feature type="compositionally biased region" description="Gly residues" evidence="2">
    <location>
        <begin position="420"/>
        <end position="453"/>
    </location>
</feature>
<feature type="region of interest" description="Disordered" evidence="2">
    <location>
        <begin position="369"/>
        <end position="464"/>
    </location>
</feature>
<feature type="compositionally biased region" description="Basic and acidic residues" evidence="2">
    <location>
        <begin position="369"/>
        <end position="390"/>
    </location>
</feature>
<feature type="domain" description="FecR protein" evidence="4">
    <location>
        <begin position="68"/>
        <end position="150"/>
    </location>
</feature>
<keyword evidence="3" id="KW-0732">Signal</keyword>
<gene>
    <name evidence="5" type="ORF">ACFFNY_15550</name>
</gene>
<name>A0ABV5VXF0_9BACL</name>
<evidence type="ECO:0000256" key="1">
    <source>
        <dbReference type="SAM" id="Coils"/>
    </source>
</evidence>
<dbReference type="InterPro" id="IPR013783">
    <property type="entry name" value="Ig-like_fold"/>
</dbReference>
<dbReference type="NCBIfam" id="NF033510">
    <property type="entry name" value="Ca_tandemer"/>
    <property type="match status" value="1"/>
</dbReference>
<accession>A0ABV5VXF0</accession>
<keyword evidence="1" id="KW-0175">Coiled coil</keyword>
<keyword evidence="6" id="KW-1185">Reference proteome</keyword>
<reference evidence="5 6" key="1">
    <citation type="submission" date="2024-09" db="EMBL/GenBank/DDBJ databases">
        <authorList>
            <person name="Sun Q."/>
            <person name="Mori K."/>
        </authorList>
    </citation>
    <scope>NUCLEOTIDE SEQUENCE [LARGE SCALE GENOMIC DNA]</scope>
    <source>
        <strain evidence="5 6">JCM 12520</strain>
    </source>
</reference>
<dbReference type="CDD" id="cd22249">
    <property type="entry name" value="UDM1_RNF168_RNF169-like"/>
    <property type="match status" value="1"/>
</dbReference>
<feature type="coiled-coil region" evidence="1">
    <location>
        <begin position="222"/>
        <end position="249"/>
    </location>
</feature>
<feature type="signal peptide" evidence="3">
    <location>
        <begin position="1"/>
        <end position="30"/>
    </location>
</feature>
<dbReference type="EMBL" id="JBHMAG010000012">
    <property type="protein sequence ID" value="MFB9752979.1"/>
    <property type="molecule type" value="Genomic_DNA"/>
</dbReference>
<protein>
    <submittedName>
        <fullName evidence="5">FecR domain-containing protein</fullName>
    </submittedName>
</protein>
<proteinExistence type="predicted"/>
<dbReference type="Proteomes" id="UP001589619">
    <property type="component" value="Unassembled WGS sequence"/>
</dbReference>
<dbReference type="RefSeq" id="WP_344902712.1">
    <property type="nucleotide sequence ID" value="NZ_BAAAYO010000001.1"/>
</dbReference>
<evidence type="ECO:0000256" key="2">
    <source>
        <dbReference type="SAM" id="MobiDB-lite"/>
    </source>
</evidence>
<evidence type="ECO:0000313" key="6">
    <source>
        <dbReference type="Proteomes" id="UP001589619"/>
    </source>
</evidence>
<organism evidence="5 6">
    <name type="scientific">Paenibacillus hodogayensis</name>
    <dbReference type="NCBI Taxonomy" id="279208"/>
    <lineage>
        <taxon>Bacteria</taxon>
        <taxon>Bacillati</taxon>
        <taxon>Bacillota</taxon>
        <taxon>Bacilli</taxon>
        <taxon>Bacillales</taxon>
        <taxon>Paenibacillaceae</taxon>
        <taxon>Paenibacillus</taxon>
    </lineage>
</organism>